<evidence type="ECO:0000313" key="2">
    <source>
        <dbReference type="EMBL" id="MFC7317901.1"/>
    </source>
</evidence>
<evidence type="ECO:0000313" key="3">
    <source>
        <dbReference type="Proteomes" id="UP001596547"/>
    </source>
</evidence>
<dbReference type="AlphaFoldDB" id="A0ABD6AC47"/>
<gene>
    <name evidence="2" type="ORF">ACFQPE_14030</name>
</gene>
<keyword evidence="3" id="KW-1185">Reference proteome</keyword>
<protein>
    <submittedName>
        <fullName evidence="2">Uncharacterized protein</fullName>
    </submittedName>
</protein>
<name>A0ABD6AC47_9EURY</name>
<sequence>MATDSRKLTIGVGLLVLCSALVIFGGLPTAPIPDVALAVAALGLAAGSLLVGFSEDGIGV</sequence>
<dbReference type="GeneID" id="79315416"/>
<proteinExistence type="predicted"/>
<keyword evidence="1" id="KW-1133">Transmembrane helix</keyword>
<evidence type="ECO:0000256" key="1">
    <source>
        <dbReference type="SAM" id="Phobius"/>
    </source>
</evidence>
<accession>A0ABD6AC47</accession>
<dbReference type="EMBL" id="JBHTBF010000002">
    <property type="protein sequence ID" value="MFC7317901.1"/>
    <property type="molecule type" value="Genomic_DNA"/>
</dbReference>
<dbReference type="Proteomes" id="UP001596547">
    <property type="component" value="Unassembled WGS sequence"/>
</dbReference>
<feature type="transmembrane region" description="Helical" evidence="1">
    <location>
        <begin position="12"/>
        <end position="29"/>
    </location>
</feature>
<keyword evidence="1" id="KW-0472">Membrane</keyword>
<comment type="caution">
    <text evidence="2">The sequence shown here is derived from an EMBL/GenBank/DDBJ whole genome shotgun (WGS) entry which is preliminary data.</text>
</comment>
<keyword evidence="1" id="KW-0812">Transmembrane</keyword>
<dbReference type="RefSeq" id="WP_276302863.1">
    <property type="nucleotide sequence ID" value="NZ_CP119992.1"/>
</dbReference>
<reference evidence="2 3" key="1">
    <citation type="journal article" date="2019" name="Int. J. Syst. Evol. Microbiol.">
        <title>The Global Catalogue of Microorganisms (GCM) 10K type strain sequencing project: providing services to taxonomists for standard genome sequencing and annotation.</title>
        <authorList>
            <consortium name="The Broad Institute Genomics Platform"/>
            <consortium name="The Broad Institute Genome Sequencing Center for Infectious Disease"/>
            <person name="Wu L."/>
            <person name="Ma J."/>
        </authorList>
    </citation>
    <scope>NUCLEOTIDE SEQUENCE [LARGE SCALE GENOMIC DNA]</scope>
    <source>
        <strain evidence="2 3">PSR21</strain>
    </source>
</reference>
<feature type="transmembrane region" description="Helical" evidence="1">
    <location>
        <begin position="35"/>
        <end position="53"/>
    </location>
</feature>
<organism evidence="2 3">
    <name type="scientific">Halomarina halobia</name>
    <dbReference type="NCBI Taxonomy" id="3033386"/>
    <lineage>
        <taxon>Archaea</taxon>
        <taxon>Methanobacteriati</taxon>
        <taxon>Methanobacteriota</taxon>
        <taxon>Stenosarchaea group</taxon>
        <taxon>Halobacteria</taxon>
        <taxon>Halobacteriales</taxon>
        <taxon>Natronomonadaceae</taxon>
        <taxon>Halomarina</taxon>
    </lineage>
</organism>